<evidence type="ECO:0000256" key="1">
    <source>
        <dbReference type="ARBA" id="ARBA00023015"/>
    </source>
</evidence>
<keyword evidence="8" id="KW-1185">Reference proteome</keyword>
<evidence type="ECO:0000313" key="8">
    <source>
        <dbReference type="Proteomes" id="UP001528920"/>
    </source>
</evidence>
<dbReference type="PROSITE" id="PS50005">
    <property type="entry name" value="TPR"/>
    <property type="match status" value="1"/>
</dbReference>
<dbReference type="PROSITE" id="PS01124">
    <property type="entry name" value="HTH_ARAC_FAMILY_2"/>
    <property type="match status" value="1"/>
</dbReference>
<feature type="domain" description="HTH araC/xylS-type" evidence="6">
    <location>
        <begin position="13"/>
        <end position="112"/>
    </location>
</feature>
<evidence type="ECO:0000256" key="3">
    <source>
        <dbReference type="ARBA" id="ARBA00023163"/>
    </source>
</evidence>
<reference evidence="7 8" key="1">
    <citation type="submission" date="2022-01" db="EMBL/GenBank/DDBJ databases">
        <title>Labilibaculum sp. nov, a marine bacterium isolated from Antarctica.</title>
        <authorList>
            <person name="Dai W."/>
        </authorList>
    </citation>
    <scope>NUCLEOTIDE SEQUENCE [LARGE SCALE GENOMIC DNA]</scope>
    <source>
        <strain evidence="7 8">DW002</strain>
    </source>
</reference>
<evidence type="ECO:0000256" key="4">
    <source>
        <dbReference type="PROSITE-ProRule" id="PRU00339"/>
    </source>
</evidence>
<name>A0ABT5VNM6_9BACT</name>
<organism evidence="7 8">
    <name type="scientific">Paralabilibaculum antarcticum</name>
    <dbReference type="NCBI Taxonomy" id="2912572"/>
    <lineage>
        <taxon>Bacteria</taxon>
        <taxon>Pseudomonadati</taxon>
        <taxon>Bacteroidota</taxon>
        <taxon>Bacteroidia</taxon>
        <taxon>Marinilabiliales</taxon>
        <taxon>Marinifilaceae</taxon>
        <taxon>Paralabilibaculum</taxon>
    </lineage>
</organism>
<keyword evidence="1" id="KW-0805">Transcription regulation</keyword>
<dbReference type="Gene3D" id="1.10.10.60">
    <property type="entry name" value="Homeodomain-like"/>
    <property type="match status" value="1"/>
</dbReference>
<keyword evidence="5" id="KW-0812">Transmembrane</keyword>
<dbReference type="PANTHER" id="PTHR43280">
    <property type="entry name" value="ARAC-FAMILY TRANSCRIPTIONAL REGULATOR"/>
    <property type="match status" value="1"/>
</dbReference>
<dbReference type="SUPFAM" id="SSF46689">
    <property type="entry name" value="Homeodomain-like"/>
    <property type="match status" value="1"/>
</dbReference>
<gene>
    <name evidence="7" type="ORF">L3049_02435</name>
</gene>
<evidence type="ECO:0000256" key="2">
    <source>
        <dbReference type="ARBA" id="ARBA00023125"/>
    </source>
</evidence>
<dbReference type="PROSITE" id="PS00041">
    <property type="entry name" value="HTH_ARAC_FAMILY_1"/>
    <property type="match status" value="1"/>
</dbReference>
<evidence type="ECO:0000256" key="5">
    <source>
        <dbReference type="SAM" id="Phobius"/>
    </source>
</evidence>
<feature type="repeat" description="TPR" evidence="4">
    <location>
        <begin position="384"/>
        <end position="417"/>
    </location>
</feature>
<feature type="transmembrane region" description="Helical" evidence="5">
    <location>
        <begin position="132"/>
        <end position="151"/>
    </location>
</feature>
<protein>
    <submittedName>
        <fullName evidence="7">Helix-turn-helix domain-containing protein</fullName>
    </submittedName>
</protein>
<dbReference type="InterPro" id="IPR018060">
    <property type="entry name" value="HTH_AraC"/>
</dbReference>
<dbReference type="SMART" id="SM00028">
    <property type="entry name" value="TPR"/>
    <property type="match status" value="4"/>
</dbReference>
<dbReference type="RefSeq" id="WP_275108188.1">
    <property type="nucleotide sequence ID" value="NZ_JAKJSC010000001.1"/>
</dbReference>
<evidence type="ECO:0000259" key="6">
    <source>
        <dbReference type="PROSITE" id="PS01124"/>
    </source>
</evidence>
<proteinExistence type="predicted"/>
<dbReference type="Gene3D" id="3.40.50.10610">
    <property type="entry name" value="ABC-type transport auxiliary lipoprotein component"/>
    <property type="match status" value="1"/>
</dbReference>
<dbReference type="InterPro" id="IPR018062">
    <property type="entry name" value="HTH_AraC-typ_CS"/>
</dbReference>
<dbReference type="SUPFAM" id="SSF48452">
    <property type="entry name" value="TPR-like"/>
    <property type="match status" value="2"/>
</dbReference>
<dbReference type="Pfam" id="PF12833">
    <property type="entry name" value="HTH_18"/>
    <property type="match status" value="1"/>
</dbReference>
<keyword evidence="3" id="KW-0804">Transcription</keyword>
<dbReference type="InterPro" id="IPR009057">
    <property type="entry name" value="Homeodomain-like_sf"/>
</dbReference>
<dbReference type="InterPro" id="IPR011990">
    <property type="entry name" value="TPR-like_helical_dom_sf"/>
</dbReference>
<dbReference type="EMBL" id="JAKJSC010000001">
    <property type="protein sequence ID" value="MDE5416850.1"/>
    <property type="molecule type" value="Genomic_DNA"/>
</dbReference>
<dbReference type="Gene3D" id="1.25.40.10">
    <property type="entry name" value="Tetratricopeptide repeat domain"/>
    <property type="match status" value="2"/>
</dbReference>
<keyword evidence="2" id="KW-0238">DNA-binding</keyword>
<sequence>MPDQSSSENDFLLKITTIIQENISNEKFGVSELADEVGMSRSNLLRKIKKINNLSVSQFIREVRLKYAMELLQDTDLSVSEISYKVGFSSVSYFIKCFRDHYGYPPGEATKQENKVDDSYWLEPKKGNKRKLILAVFFILILISVFGYVFLKPVKQEPLGLEKSIAVLPFKNDSNDSTNVYLINGLMESILTKLQQIEDVRVISRTSVEKYRNNAKSSAEIAEELNVSYFVEGSGQKIGDQIQLTVQLIEAPTDKHLWAEQYNKKTKDIFALQQDVAKNIASEIKAIITPEEEEQINKVPTENLLAYDYFLKGMEFFHRGSREGLEQSIIYFQKAVAEDPEFAQAYADIAMAYYYLDIAKAQKNHTSIINENADKALLLDGKLPQSLLAKALYYMNIREYDKALPYLEKALHYNPNSALAINFLSDYYTTYMPNTEKYLEYALRGIGLDIAAQDSVTASYVYLHVSNALVQSGFIEESLFYINKSTDYNPKNLFSEYLKAYILYAKNEDLIKTKNLLVAAFEKDTTRLDILQEVGKMYYYIRDYETSYAYYKHFVAARENYKLSIYPHEDIKIALVMEKTGRKAEAEKLFANYFEYATNDKSIYKNASLAVYFAHKGEVEKALEHLDLFSKEDNYQFWLLLFLEIDPLVDNLKDHPDFKKIVKKINNKFWKGHKEIKKSLKKKELID</sequence>
<keyword evidence="5" id="KW-1133">Transmembrane helix</keyword>
<dbReference type="PANTHER" id="PTHR43280:SF2">
    <property type="entry name" value="HTH-TYPE TRANSCRIPTIONAL REGULATOR EXSA"/>
    <property type="match status" value="1"/>
</dbReference>
<dbReference type="InterPro" id="IPR019734">
    <property type="entry name" value="TPR_rpt"/>
</dbReference>
<comment type="caution">
    <text evidence="7">The sequence shown here is derived from an EMBL/GenBank/DDBJ whole genome shotgun (WGS) entry which is preliminary data.</text>
</comment>
<dbReference type="Proteomes" id="UP001528920">
    <property type="component" value="Unassembled WGS sequence"/>
</dbReference>
<evidence type="ECO:0000313" key="7">
    <source>
        <dbReference type="EMBL" id="MDE5416850.1"/>
    </source>
</evidence>
<dbReference type="SMART" id="SM00342">
    <property type="entry name" value="HTH_ARAC"/>
    <property type="match status" value="1"/>
</dbReference>
<keyword evidence="4" id="KW-0802">TPR repeat</keyword>
<accession>A0ABT5VNM6</accession>
<keyword evidence="5" id="KW-0472">Membrane</keyword>